<dbReference type="OrthoDB" id="543156at2759"/>
<dbReference type="InterPro" id="IPR052158">
    <property type="entry name" value="INH-QAR"/>
</dbReference>
<dbReference type="Gene3D" id="3.40.50.880">
    <property type="match status" value="1"/>
</dbReference>
<dbReference type="KEGG" id="sla:SERLADRAFT_394664"/>
<feature type="domain" description="DJ-1/PfpI" evidence="2">
    <location>
        <begin position="73"/>
        <end position="199"/>
    </location>
</feature>
<name>F8P3G2_SERL9</name>
<reference evidence="3" key="1">
    <citation type="submission" date="2011-04" db="EMBL/GenBank/DDBJ databases">
        <title>Evolution of plant cell wall degrading machinery underlies the functional diversity of forest fungi.</title>
        <authorList>
            <consortium name="US DOE Joint Genome Institute (JGI-PGF)"/>
            <person name="Eastwood D.C."/>
            <person name="Floudas D."/>
            <person name="Binder M."/>
            <person name="Majcherczyk A."/>
            <person name="Schneider P."/>
            <person name="Aerts A."/>
            <person name="Asiegbu F.O."/>
            <person name="Baker S.E."/>
            <person name="Barry K."/>
            <person name="Bendiksby M."/>
            <person name="Blumentritt M."/>
            <person name="Coutinho P.M."/>
            <person name="Cullen D."/>
            <person name="Cullen D."/>
            <person name="Gathman A."/>
            <person name="Goodell B."/>
            <person name="Henrissat B."/>
            <person name="Ihrmark K."/>
            <person name="Kauserud H."/>
            <person name="Kohler A."/>
            <person name="LaButti K."/>
            <person name="Lapidus A."/>
            <person name="Lavin J.L."/>
            <person name="Lee Y.-H."/>
            <person name="Lindquist E."/>
            <person name="Lilly W."/>
            <person name="Lucas S."/>
            <person name="Morin E."/>
            <person name="Murat C."/>
            <person name="Oguiza J.A."/>
            <person name="Park J."/>
            <person name="Pisabarro A.G."/>
            <person name="Riley R."/>
            <person name="Rosling A."/>
            <person name="Salamov A."/>
            <person name="Schmidt O."/>
            <person name="Schmutz J."/>
            <person name="Skrede I."/>
            <person name="Stenlid J."/>
            <person name="Wiebenga A."/>
            <person name="Xie X."/>
            <person name="Kues U."/>
            <person name="Hibbett D.S."/>
            <person name="Hoffmeister D."/>
            <person name="Hogberg N."/>
            <person name="Martin F."/>
            <person name="Grigoriev I.V."/>
            <person name="Watkinson S.C."/>
        </authorList>
    </citation>
    <scope>NUCLEOTIDE SEQUENCE</scope>
    <source>
        <strain evidence="3">S7.9</strain>
    </source>
</reference>
<keyword evidence="1" id="KW-0812">Transmembrane</keyword>
<dbReference type="EMBL" id="GL945437">
    <property type="protein sequence ID" value="EGO22062.1"/>
    <property type="molecule type" value="Genomic_DNA"/>
</dbReference>
<evidence type="ECO:0000256" key="1">
    <source>
        <dbReference type="SAM" id="Phobius"/>
    </source>
</evidence>
<keyword evidence="1" id="KW-0472">Membrane</keyword>
<dbReference type="RefSeq" id="XP_007320600.1">
    <property type="nucleotide sequence ID" value="XM_007320538.1"/>
</dbReference>
<sequence>MAEPEVLTVAVCIFDKVTALDYQGPMELFGFFQKDFLRNPPEVYPTKVKYAIEPTYFGTSTSIKPFAGPTLSIDAKNVYTTFLDSGDARQFDMIFVPGGAGTRAIKQDDAIIKFIEKQSTKARYILSVCTGAWLLALGGIFFGKKATANKSAWAGNPDVPNVDWVRKARWVVNDKGSAKEIWASSGVTAGMDMANAFLAHLVGRPNSELARHVIEYNAQTDPDIDPFAEYWGLLD</sequence>
<dbReference type="Proteomes" id="UP000008064">
    <property type="component" value="Unassembled WGS sequence"/>
</dbReference>
<dbReference type="AlphaFoldDB" id="F8P3G2"/>
<dbReference type="PANTHER" id="PTHR43130">
    <property type="entry name" value="ARAC-FAMILY TRANSCRIPTIONAL REGULATOR"/>
    <property type="match status" value="1"/>
</dbReference>
<dbReference type="Pfam" id="PF01965">
    <property type="entry name" value="DJ-1_PfpI"/>
    <property type="match status" value="1"/>
</dbReference>
<dbReference type="PANTHER" id="PTHR43130:SF15">
    <property type="entry name" value="THIJ_PFPI FAMILY PROTEIN (AFU_ORTHOLOGUE AFUA_5G14240)"/>
    <property type="match status" value="1"/>
</dbReference>
<protein>
    <recommendedName>
        <fullName evidence="2">DJ-1/PfpI domain-containing protein</fullName>
    </recommendedName>
</protein>
<proteinExistence type="predicted"/>
<dbReference type="SUPFAM" id="SSF52317">
    <property type="entry name" value="Class I glutamine amidotransferase-like"/>
    <property type="match status" value="1"/>
</dbReference>
<keyword evidence="1" id="KW-1133">Transmembrane helix</keyword>
<feature type="transmembrane region" description="Helical" evidence="1">
    <location>
        <begin position="124"/>
        <end position="143"/>
    </location>
</feature>
<dbReference type="HOGENOM" id="CLU_000445_44_8_1"/>
<dbReference type="InterPro" id="IPR002818">
    <property type="entry name" value="DJ-1/PfpI"/>
</dbReference>
<accession>F8P3G2</accession>
<gene>
    <name evidence="3" type="ORF">SERLADRAFT_394664</name>
</gene>
<organism>
    <name type="scientific">Serpula lacrymans var. lacrymans (strain S7.9)</name>
    <name type="common">Dry rot fungus</name>
    <dbReference type="NCBI Taxonomy" id="578457"/>
    <lineage>
        <taxon>Eukaryota</taxon>
        <taxon>Fungi</taxon>
        <taxon>Dikarya</taxon>
        <taxon>Basidiomycota</taxon>
        <taxon>Agaricomycotina</taxon>
        <taxon>Agaricomycetes</taxon>
        <taxon>Agaricomycetidae</taxon>
        <taxon>Boletales</taxon>
        <taxon>Coniophorineae</taxon>
        <taxon>Serpulaceae</taxon>
        <taxon>Serpula</taxon>
    </lineage>
</organism>
<dbReference type="GeneID" id="18811690"/>
<evidence type="ECO:0000313" key="3">
    <source>
        <dbReference type="EMBL" id="EGO22062.1"/>
    </source>
</evidence>
<evidence type="ECO:0000259" key="2">
    <source>
        <dbReference type="Pfam" id="PF01965"/>
    </source>
</evidence>
<dbReference type="InterPro" id="IPR029062">
    <property type="entry name" value="Class_I_gatase-like"/>
</dbReference>